<dbReference type="RefSeq" id="WP_328856539.1">
    <property type="nucleotide sequence ID" value="NZ_CP108021.1"/>
</dbReference>
<dbReference type="AlphaFoldDB" id="A0AAU4JZ08"/>
<dbReference type="Proteomes" id="UP001432128">
    <property type="component" value="Chromosome"/>
</dbReference>
<dbReference type="InterPro" id="IPR000182">
    <property type="entry name" value="GNAT_dom"/>
</dbReference>
<evidence type="ECO:0000259" key="1">
    <source>
        <dbReference type="PROSITE" id="PS51186"/>
    </source>
</evidence>
<dbReference type="InterPro" id="IPR016181">
    <property type="entry name" value="Acyl_CoA_acyltransferase"/>
</dbReference>
<organism evidence="2 3">
    <name type="scientific">Williamsia herbipolensis</name>
    <dbReference type="NCBI Taxonomy" id="1603258"/>
    <lineage>
        <taxon>Bacteria</taxon>
        <taxon>Bacillati</taxon>
        <taxon>Actinomycetota</taxon>
        <taxon>Actinomycetes</taxon>
        <taxon>Mycobacteriales</taxon>
        <taxon>Nocardiaceae</taxon>
        <taxon>Williamsia</taxon>
    </lineage>
</organism>
<evidence type="ECO:0000313" key="3">
    <source>
        <dbReference type="Proteomes" id="UP001432128"/>
    </source>
</evidence>
<dbReference type="InterPro" id="IPR013653">
    <property type="entry name" value="GCN5-like_dom"/>
</dbReference>
<keyword evidence="3" id="KW-1185">Reference proteome</keyword>
<dbReference type="SUPFAM" id="SSF55729">
    <property type="entry name" value="Acyl-CoA N-acyltransferases (Nat)"/>
    <property type="match status" value="1"/>
</dbReference>
<dbReference type="KEGG" id="whr:OG579_14705"/>
<gene>
    <name evidence="2" type="ORF">OG579_14705</name>
</gene>
<dbReference type="CDD" id="cd04301">
    <property type="entry name" value="NAT_SF"/>
    <property type="match status" value="1"/>
</dbReference>
<dbReference type="Pfam" id="PF08445">
    <property type="entry name" value="FR47"/>
    <property type="match status" value="1"/>
</dbReference>
<proteinExistence type="predicted"/>
<dbReference type="GO" id="GO:0016747">
    <property type="term" value="F:acyltransferase activity, transferring groups other than amino-acyl groups"/>
    <property type="evidence" value="ECO:0007669"/>
    <property type="project" value="InterPro"/>
</dbReference>
<dbReference type="PROSITE" id="PS51186">
    <property type="entry name" value="GNAT"/>
    <property type="match status" value="1"/>
</dbReference>
<feature type="domain" description="N-acetyltransferase" evidence="1">
    <location>
        <begin position="102"/>
        <end position="238"/>
    </location>
</feature>
<accession>A0AAU4JZ08</accession>
<evidence type="ECO:0000313" key="2">
    <source>
        <dbReference type="EMBL" id="WUM18972.1"/>
    </source>
</evidence>
<name>A0AAU4JZ08_9NOCA</name>
<sequence length="238" mass="25270">MYTSGLEALDLPVMGSLRGHHAHLARAVGSAVGFAPGVCSFVAVDASDPRRWDDLAALLGPGGFADMFSAPDRPPADWEQVFGLDGLQMVHDGSLPAVSSTESVVTLGPDDLPDILDLVERTRPGPFGPRTPELGVYLGIRDQGELVAMVGHRLRPPGWTEISAVCTAPEARGRGLAAHLLAEQIRLINATGDRPFLHVAQSNSAAISVYERLGFRARSAVSFRGYRVPGTSEVSAPR</sequence>
<reference evidence="2 3" key="1">
    <citation type="submission" date="2022-10" db="EMBL/GenBank/DDBJ databases">
        <title>The complete genomes of actinobacterial strains from the NBC collection.</title>
        <authorList>
            <person name="Joergensen T.S."/>
            <person name="Alvarez Arevalo M."/>
            <person name="Sterndorff E.B."/>
            <person name="Faurdal D."/>
            <person name="Vuksanovic O."/>
            <person name="Mourched A.-S."/>
            <person name="Charusanti P."/>
            <person name="Shaw S."/>
            <person name="Blin K."/>
            <person name="Weber T."/>
        </authorList>
    </citation>
    <scope>NUCLEOTIDE SEQUENCE [LARGE SCALE GENOMIC DNA]</scope>
    <source>
        <strain evidence="2 3">NBC_00319</strain>
    </source>
</reference>
<dbReference type="EMBL" id="CP108021">
    <property type="protein sequence ID" value="WUM18972.1"/>
    <property type="molecule type" value="Genomic_DNA"/>
</dbReference>
<dbReference type="Gene3D" id="3.40.630.30">
    <property type="match status" value="1"/>
</dbReference>
<protein>
    <submittedName>
        <fullName evidence="2">GNAT family N-acetyltransferase</fullName>
    </submittedName>
</protein>